<dbReference type="InterPro" id="IPR011990">
    <property type="entry name" value="TPR-like_helical_dom_sf"/>
</dbReference>
<proteinExistence type="predicted"/>
<feature type="repeat" description="TPR" evidence="1">
    <location>
        <begin position="522"/>
        <end position="555"/>
    </location>
</feature>
<dbReference type="RefSeq" id="WP_183488300.1">
    <property type="nucleotide sequence ID" value="NZ_JBHUOV010000007.1"/>
</dbReference>
<dbReference type="Proteomes" id="UP001597533">
    <property type="component" value="Unassembled WGS sequence"/>
</dbReference>
<sequence length="653" mass="75651">MNFRPFLIECRDKQIFKKLSIFIVSSWVALQALAITWEPLGLPEKSVTYLIITLLAIFPIYTLFIWKYRISKSEKEQLDEDELKKKQNQFQKLFYSSLSIITLLCALFIVFIVNNKFLTKLQLPVFEKSDKIAVLKFGNNTGNSEFDIIGKMAADWIVHGITENQVAQVVSPEIVSDYLSILNAQATSEDNETILQDYFKPSKIISGNFYLEGNTLILQCAIAGENINETIIAFKNNECDKDKPLDCIEELKQRIIGYLITKDHPKLNLQQTPPKYKAYQNVLNAKANFSNEAMYIDLLNKAIAIDSNYFEPKVLRIAYYYGLGEYKKADSLRKAIRPSSFNNTRQRNLLNHYEALIHGKNDKIYSTIKKEYDFAPFDIQTNSTFMTVALQFVNRPKELDSIYNEVTMEGLDLLNCAFCPYRIYSKALADIELKKYDDVITALKPAIEIIEDTYLKKPLVTAYIRSNKSAEVNTFIDLLKLELPLEDWQNMCLFAGNEYVLLNEKSKADEYFEKIIHSSPLESNSYTLAKAYYMKEDFSNAQKIFKNLYQANPKNINFTTYLAISNYKLGHAQKAEDLILSLNDLRADYQYGNIDYAFAKYYASTENKEDMFKHLRKSLLDGHLYTSTSFQNDPHFKSYLKTKEFESVMNFWH</sequence>
<keyword evidence="4" id="KW-1185">Reference proteome</keyword>
<dbReference type="InterPro" id="IPR019734">
    <property type="entry name" value="TPR_rpt"/>
</dbReference>
<keyword evidence="2" id="KW-0812">Transmembrane</keyword>
<keyword evidence="2" id="KW-0472">Membrane</keyword>
<dbReference type="Gene3D" id="1.25.40.10">
    <property type="entry name" value="Tetratricopeptide repeat domain"/>
    <property type="match status" value="1"/>
</dbReference>
<evidence type="ECO:0000256" key="1">
    <source>
        <dbReference type="PROSITE-ProRule" id="PRU00339"/>
    </source>
</evidence>
<evidence type="ECO:0000313" key="3">
    <source>
        <dbReference type="EMBL" id="MFD2824367.1"/>
    </source>
</evidence>
<dbReference type="EMBL" id="JBHUOV010000007">
    <property type="protein sequence ID" value="MFD2824367.1"/>
    <property type="molecule type" value="Genomic_DNA"/>
</dbReference>
<accession>A0ABW5WNV6</accession>
<name>A0ABW5WNV6_9FLAO</name>
<gene>
    <name evidence="3" type="ORF">ACFS5M_11865</name>
</gene>
<evidence type="ECO:0000313" key="4">
    <source>
        <dbReference type="Proteomes" id="UP001597533"/>
    </source>
</evidence>
<dbReference type="SUPFAM" id="SSF48452">
    <property type="entry name" value="TPR-like"/>
    <property type="match status" value="1"/>
</dbReference>
<comment type="caution">
    <text evidence="3">The sequence shown here is derived from an EMBL/GenBank/DDBJ whole genome shotgun (WGS) entry which is preliminary data.</text>
</comment>
<reference evidence="4" key="1">
    <citation type="journal article" date="2019" name="Int. J. Syst. Evol. Microbiol.">
        <title>The Global Catalogue of Microorganisms (GCM) 10K type strain sequencing project: providing services to taxonomists for standard genome sequencing and annotation.</title>
        <authorList>
            <consortium name="The Broad Institute Genomics Platform"/>
            <consortium name="The Broad Institute Genome Sequencing Center for Infectious Disease"/>
            <person name="Wu L."/>
            <person name="Ma J."/>
        </authorList>
    </citation>
    <scope>NUCLEOTIDE SEQUENCE [LARGE SCALE GENOMIC DNA]</scope>
    <source>
        <strain evidence="4">KCTC 32141</strain>
    </source>
</reference>
<dbReference type="Pfam" id="PF12895">
    <property type="entry name" value="ANAPC3"/>
    <property type="match status" value="1"/>
</dbReference>
<keyword evidence="2" id="KW-1133">Transmembrane helix</keyword>
<feature type="transmembrane region" description="Helical" evidence="2">
    <location>
        <begin position="93"/>
        <end position="113"/>
    </location>
</feature>
<dbReference type="PROSITE" id="PS50005">
    <property type="entry name" value="TPR"/>
    <property type="match status" value="1"/>
</dbReference>
<keyword evidence="1" id="KW-0802">TPR repeat</keyword>
<organism evidence="3 4">
    <name type="scientific">Lacinutrix iliipiscaria</name>
    <dbReference type="NCBI Taxonomy" id="1230532"/>
    <lineage>
        <taxon>Bacteria</taxon>
        <taxon>Pseudomonadati</taxon>
        <taxon>Bacteroidota</taxon>
        <taxon>Flavobacteriia</taxon>
        <taxon>Flavobacteriales</taxon>
        <taxon>Flavobacteriaceae</taxon>
        <taxon>Lacinutrix</taxon>
    </lineage>
</organism>
<feature type="transmembrane region" description="Helical" evidence="2">
    <location>
        <begin position="21"/>
        <end position="40"/>
    </location>
</feature>
<feature type="transmembrane region" description="Helical" evidence="2">
    <location>
        <begin position="46"/>
        <end position="66"/>
    </location>
</feature>
<evidence type="ECO:0000256" key="2">
    <source>
        <dbReference type="SAM" id="Phobius"/>
    </source>
</evidence>
<protein>
    <submittedName>
        <fullName evidence="3">Tetratricopeptide repeat protein</fullName>
    </submittedName>
</protein>